<dbReference type="AlphaFoldDB" id="A0A0B8P5E9"/>
<reference evidence="4 5" key="1">
    <citation type="submission" date="2015-01" db="EMBL/GenBank/DDBJ databases">
        <title>Vibrio sp. C1 JCM 19231 whole genome shotgun sequence.</title>
        <authorList>
            <person name="Sawabe T."/>
            <person name="Meirelles P."/>
            <person name="Feng G."/>
            <person name="Sayaka M."/>
            <person name="Hattori M."/>
            <person name="Ohkuma M."/>
        </authorList>
    </citation>
    <scope>NUCLEOTIDE SEQUENCE [LARGE SCALE GENOMIC DNA]</scope>
    <source>
        <strain evidence="5">JCM 19231</strain>
    </source>
</reference>
<comment type="caution">
    <text evidence="4">The sequence shown here is derived from an EMBL/GenBank/DDBJ whole genome shotgun (WGS) entry which is preliminary data.</text>
</comment>
<protein>
    <recommendedName>
        <fullName evidence="3">Outer membrane protein beta-barrel domain-containing protein</fullName>
    </recommendedName>
</protein>
<evidence type="ECO:0000313" key="4">
    <source>
        <dbReference type="EMBL" id="GAM58468.1"/>
    </source>
</evidence>
<dbReference type="SUPFAM" id="SSF56925">
    <property type="entry name" value="OMPA-like"/>
    <property type="match status" value="1"/>
</dbReference>
<sequence length="163" mass="17618">MKLVKHALAIGLIAASSSAMADSWLYAGGSVGSSSFDSDNTSTFGFHVGTGILPIIGIEAGYWNHGKFEINNEDYDFDSFYAAIKPSVDLGPVHLYGRLGAHTYSGNVPGDYDGKDDGVDLMYGVGAEYFVIDMLSVGVGYQNFEFDKTNIDSWTLNATFHFL</sequence>
<dbReference type="InterPro" id="IPR011250">
    <property type="entry name" value="OMP/PagP_B-barrel"/>
</dbReference>
<keyword evidence="5" id="KW-1185">Reference proteome</keyword>
<organism evidence="4 5">
    <name type="scientific">Vibrio ishigakensis</name>
    <dbReference type="NCBI Taxonomy" id="1481914"/>
    <lineage>
        <taxon>Bacteria</taxon>
        <taxon>Pseudomonadati</taxon>
        <taxon>Pseudomonadota</taxon>
        <taxon>Gammaproteobacteria</taxon>
        <taxon>Vibrionales</taxon>
        <taxon>Vibrionaceae</taxon>
        <taxon>Vibrio</taxon>
    </lineage>
</organism>
<feature type="chain" id="PRO_5002139718" description="Outer membrane protein beta-barrel domain-containing protein" evidence="2">
    <location>
        <begin position="22"/>
        <end position="163"/>
    </location>
</feature>
<dbReference type="Gene3D" id="2.40.160.20">
    <property type="match status" value="1"/>
</dbReference>
<name>A0A0B8P5E9_9VIBR</name>
<feature type="signal peptide" evidence="2">
    <location>
        <begin position="1"/>
        <end position="21"/>
    </location>
</feature>
<dbReference type="Pfam" id="PF13505">
    <property type="entry name" value="OMP_b-brl"/>
    <property type="match status" value="1"/>
</dbReference>
<evidence type="ECO:0000256" key="1">
    <source>
        <dbReference type="ARBA" id="ARBA00022729"/>
    </source>
</evidence>
<gene>
    <name evidence="4" type="ORF">JCM19231_3074</name>
</gene>
<accession>A0A0B8P5E9</accession>
<proteinExistence type="predicted"/>
<dbReference type="Proteomes" id="UP000031671">
    <property type="component" value="Unassembled WGS sequence"/>
</dbReference>
<keyword evidence="1 2" id="KW-0732">Signal</keyword>
<evidence type="ECO:0000256" key="2">
    <source>
        <dbReference type="SAM" id="SignalP"/>
    </source>
</evidence>
<dbReference type="RefSeq" id="WP_261833123.1">
    <property type="nucleotide sequence ID" value="NZ_AP024881.1"/>
</dbReference>
<evidence type="ECO:0000313" key="5">
    <source>
        <dbReference type="Proteomes" id="UP000031671"/>
    </source>
</evidence>
<dbReference type="InterPro" id="IPR027385">
    <property type="entry name" value="Beta-barrel_OMP"/>
</dbReference>
<feature type="domain" description="Outer membrane protein beta-barrel" evidence="3">
    <location>
        <begin position="8"/>
        <end position="162"/>
    </location>
</feature>
<dbReference type="EMBL" id="BBRZ01000089">
    <property type="protein sequence ID" value="GAM58468.1"/>
    <property type="molecule type" value="Genomic_DNA"/>
</dbReference>
<evidence type="ECO:0000259" key="3">
    <source>
        <dbReference type="Pfam" id="PF13505"/>
    </source>
</evidence>
<reference evidence="4 5" key="2">
    <citation type="submission" date="2015-01" db="EMBL/GenBank/DDBJ databases">
        <authorList>
            <consortium name="NBRP consortium"/>
            <person name="Sawabe T."/>
            <person name="Meirelles P."/>
            <person name="Feng G."/>
            <person name="Sayaka M."/>
            <person name="Hattori M."/>
            <person name="Ohkuma M."/>
        </authorList>
    </citation>
    <scope>NUCLEOTIDE SEQUENCE [LARGE SCALE GENOMIC DNA]</scope>
    <source>
        <strain evidence="5">JCM 19231</strain>
    </source>
</reference>